<evidence type="ECO:0008006" key="5">
    <source>
        <dbReference type="Google" id="ProtNLM"/>
    </source>
</evidence>
<feature type="region of interest" description="Disordered" evidence="2">
    <location>
        <begin position="78"/>
        <end position="97"/>
    </location>
</feature>
<dbReference type="InterPro" id="IPR029050">
    <property type="entry name" value="Immunoprotect_excell_Ig-like"/>
</dbReference>
<sequence length="137" mass="14627">MPDDAYPELEPVPVDSIVDTQGLRVALTRFESVQGEVQGPGEVAGAAVRVTLSLTNEGDGDLDLDLVVLNAFMGNQRDPAETYEQPGGSPVTGTLAPGETAEGVYLFRIPEDRRGDVTFIVDYRQSESAVVFRGAIS</sequence>
<evidence type="ECO:0000256" key="1">
    <source>
        <dbReference type="ARBA" id="ARBA00022729"/>
    </source>
</evidence>
<keyword evidence="4" id="KW-1185">Reference proteome</keyword>
<name>A0A3S9W6M7_9MICO</name>
<protein>
    <recommendedName>
        <fullName evidence="5">DUF4352 domain-containing protein</fullName>
    </recommendedName>
</protein>
<accession>A0A3S9W6M7</accession>
<evidence type="ECO:0000313" key="4">
    <source>
        <dbReference type="Proteomes" id="UP000276888"/>
    </source>
</evidence>
<dbReference type="Gene3D" id="2.60.40.1240">
    <property type="match status" value="1"/>
</dbReference>
<dbReference type="EMBL" id="CP031423">
    <property type="protein sequence ID" value="AZS35603.1"/>
    <property type="molecule type" value="Genomic_DNA"/>
</dbReference>
<dbReference type="KEGG" id="mlv:CVS47_00195"/>
<evidence type="ECO:0000313" key="3">
    <source>
        <dbReference type="EMBL" id="AZS35603.1"/>
    </source>
</evidence>
<keyword evidence="1" id="KW-0732">Signal</keyword>
<gene>
    <name evidence="3" type="ORF">CVS47_00195</name>
</gene>
<reference evidence="3 4" key="1">
    <citation type="submission" date="2018-08" db="EMBL/GenBank/DDBJ databases">
        <title>Microbacterium lemovicicum sp. nov., a bacterium isolated from a natural uranium-rich soil.</title>
        <authorList>
            <person name="ORTET P."/>
        </authorList>
    </citation>
    <scope>NUCLEOTIDE SEQUENCE [LARGE SCALE GENOMIC DNA]</scope>
    <source>
        <strain evidence="3 4">Viu22</strain>
    </source>
</reference>
<evidence type="ECO:0000256" key="2">
    <source>
        <dbReference type="SAM" id="MobiDB-lite"/>
    </source>
</evidence>
<dbReference type="Proteomes" id="UP000276888">
    <property type="component" value="Chromosome"/>
</dbReference>
<dbReference type="AlphaFoldDB" id="A0A3S9W6M7"/>
<organism evidence="3 4">
    <name type="scientific">Microbacterium lemovicicum</name>
    <dbReference type="NCBI Taxonomy" id="1072463"/>
    <lineage>
        <taxon>Bacteria</taxon>
        <taxon>Bacillati</taxon>
        <taxon>Actinomycetota</taxon>
        <taxon>Actinomycetes</taxon>
        <taxon>Micrococcales</taxon>
        <taxon>Microbacteriaceae</taxon>
        <taxon>Microbacterium</taxon>
    </lineage>
</organism>
<proteinExistence type="predicted"/>